<evidence type="ECO:0000313" key="2">
    <source>
        <dbReference type="Proteomes" id="UP000770661"/>
    </source>
</evidence>
<protein>
    <submittedName>
        <fullName evidence="1">Uncharacterized protein</fullName>
    </submittedName>
</protein>
<dbReference type="PANTHER" id="PTHR46704:SF9">
    <property type="entry name" value="BHLH DOMAIN-CONTAINING PROTEIN"/>
    <property type="match status" value="1"/>
</dbReference>
<name>A0A8J4XZR2_CHIOP</name>
<organism evidence="1 2">
    <name type="scientific">Chionoecetes opilio</name>
    <name type="common">Atlantic snow crab</name>
    <name type="synonym">Cancer opilio</name>
    <dbReference type="NCBI Taxonomy" id="41210"/>
    <lineage>
        <taxon>Eukaryota</taxon>
        <taxon>Metazoa</taxon>
        <taxon>Ecdysozoa</taxon>
        <taxon>Arthropoda</taxon>
        <taxon>Crustacea</taxon>
        <taxon>Multicrustacea</taxon>
        <taxon>Malacostraca</taxon>
        <taxon>Eumalacostraca</taxon>
        <taxon>Eucarida</taxon>
        <taxon>Decapoda</taxon>
        <taxon>Pleocyemata</taxon>
        <taxon>Brachyura</taxon>
        <taxon>Eubrachyura</taxon>
        <taxon>Majoidea</taxon>
        <taxon>Majidae</taxon>
        <taxon>Chionoecetes</taxon>
    </lineage>
</organism>
<comment type="caution">
    <text evidence="1">The sequence shown here is derived from an EMBL/GenBank/DDBJ whole genome shotgun (WGS) entry which is preliminary data.</text>
</comment>
<sequence length="373" mass="42087">MTSSGIVHSGTNPVIHSSIQTEWKEQERGIEMLPLKVALLKAGVNDYANEVFIPHILKLLESCRRVDVVWDSYIASSIKESTREKRGKGVRRKVGGPTKVPSNWPDFLRDPTNKEELFQFLSDKVGSSYWPDGKGVFITSGTNVISRGSDHSMPRCDHEEADTRIVVHLKDALDKGCTNCLVRTVDTDVVAILIGKYHSLTSQHQMAAIWVAFGTGKNFMYLDINAICHALGKDSELQAIQLLERFTVIIYNKTSNLDSVNEARRELFSQKNRPMEKIPPTQEALLQHTLRAVYQAGIWATSDQCEQKPPTQRLWMDSRECNEDLASCVVQPACSISGLQRTGQAWLQKRHVRRTMLMQEGAVEVHRTMQLPM</sequence>
<keyword evidence="2" id="KW-1185">Reference proteome</keyword>
<dbReference type="AlphaFoldDB" id="A0A8J4XZR2"/>
<dbReference type="EMBL" id="JACEEZ010018369">
    <property type="protein sequence ID" value="KAG0716997.1"/>
    <property type="molecule type" value="Genomic_DNA"/>
</dbReference>
<dbReference type="Proteomes" id="UP000770661">
    <property type="component" value="Unassembled WGS sequence"/>
</dbReference>
<dbReference type="PANTHER" id="PTHR46704">
    <property type="entry name" value="CXC DOMAIN-CONTAINING PROTEIN-RELATED"/>
    <property type="match status" value="1"/>
</dbReference>
<reference evidence="1" key="1">
    <citation type="submission" date="2020-07" db="EMBL/GenBank/DDBJ databases">
        <title>The High-quality genome of the commercially important snow crab, Chionoecetes opilio.</title>
        <authorList>
            <person name="Jeong J.-H."/>
            <person name="Ryu S."/>
        </authorList>
    </citation>
    <scope>NUCLEOTIDE SEQUENCE</scope>
    <source>
        <strain evidence="1">MADBK_172401_WGS</strain>
        <tissue evidence="1">Digestive gland</tissue>
    </source>
</reference>
<proteinExistence type="predicted"/>
<accession>A0A8J4XZR2</accession>
<evidence type="ECO:0000313" key="1">
    <source>
        <dbReference type="EMBL" id="KAG0716997.1"/>
    </source>
</evidence>
<gene>
    <name evidence="1" type="ORF">GWK47_008344</name>
</gene>